<keyword evidence="6" id="KW-0456">Lyase</keyword>
<evidence type="ECO:0000256" key="6">
    <source>
        <dbReference type="ARBA" id="ARBA00023239"/>
    </source>
</evidence>
<dbReference type="CDD" id="cd07302">
    <property type="entry name" value="CHD"/>
    <property type="match status" value="1"/>
</dbReference>
<dbReference type="SMART" id="SM00044">
    <property type="entry name" value="CYCc"/>
    <property type="match status" value="1"/>
</dbReference>
<evidence type="ECO:0000256" key="2">
    <source>
        <dbReference type="ARBA" id="ARBA00022692"/>
    </source>
</evidence>
<organism evidence="8 9">
    <name type="scientific">Chlamydomonas eustigma</name>
    <dbReference type="NCBI Taxonomy" id="1157962"/>
    <lineage>
        <taxon>Eukaryota</taxon>
        <taxon>Viridiplantae</taxon>
        <taxon>Chlorophyta</taxon>
        <taxon>core chlorophytes</taxon>
        <taxon>Chlorophyceae</taxon>
        <taxon>CS clade</taxon>
        <taxon>Chlamydomonadales</taxon>
        <taxon>Chlamydomonadaceae</taxon>
        <taxon>Chlamydomonas</taxon>
    </lineage>
</organism>
<evidence type="ECO:0000313" key="8">
    <source>
        <dbReference type="EMBL" id="GAX84207.1"/>
    </source>
</evidence>
<dbReference type="GO" id="GO:0035556">
    <property type="term" value="P:intracellular signal transduction"/>
    <property type="evidence" value="ECO:0007669"/>
    <property type="project" value="InterPro"/>
</dbReference>
<dbReference type="SUPFAM" id="SSF55073">
    <property type="entry name" value="Nucleotide cyclase"/>
    <property type="match status" value="1"/>
</dbReference>
<protein>
    <recommendedName>
        <fullName evidence="7">Guanylate cyclase domain-containing protein</fullName>
    </recommendedName>
</protein>
<evidence type="ECO:0000256" key="4">
    <source>
        <dbReference type="ARBA" id="ARBA00022989"/>
    </source>
</evidence>
<evidence type="ECO:0000256" key="3">
    <source>
        <dbReference type="ARBA" id="ARBA00022741"/>
    </source>
</evidence>
<keyword evidence="2" id="KW-0812">Transmembrane</keyword>
<keyword evidence="4" id="KW-1133">Transmembrane helix</keyword>
<accession>A0A250XMA9</accession>
<dbReference type="GO" id="GO:0004383">
    <property type="term" value="F:guanylate cyclase activity"/>
    <property type="evidence" value="ECO:0007669"/>
    <property type="project" value="TreeGrafter"/>
</dbReference>
<keyword evidence="9" id="KW-1185">Reference proteome</keyword>
<reference evidence="8 9" key="1">
    <citation type="submission" date="2017-08" db="EMBL/GenBank/DDBJ databases">
        <title>Acidophilic green algal genome provides insights into adaptation to an acidic environment.</title>
        <authorList>
            <person name="Hirooka S."/>
            <person name="Hirose Y."/>
            <person name="Kanesaki Y."/>
            <person name="Higuchi S."/>
            <person name="Fujiwara T."/>
            <person name="Onuma R."/>
            <person name="Era A."/>
            <person name="Ohbayashi R."/>
            <person name="Uzuka A."/>
            <person name="Nozaki H."/>
            <person name="Yoshikawa H."/>
            <person name="Miyagishima S.Y."/>
        </authorList>
    </citation>
    <scope>NUCLEOTIDE SEQUENCE [LARGE SCALE GENOMIC DNA]</scope>
    <source>
        <strain evidence="8 9">NIES-2499</strain>
    </source>
</reference>
<gene>
    <name evidence="8" type="ORF">CEUSTIGMA_g11630.t1</name>
</gene>
<feature type="domain" description="Guanylate cyclase" evidence="7">
    <location>
        <begin position="164"/>
        <end position="292"/>
    </location>
</feature>
<keyword evidence="5" id="KW-0472">Membrane</keyword>
<dbReference type="AlphaFoldDB" id="A0A250XMA9"/>
<dbReference type="EMBL" id="BEGY01000119">
    <property type="protein sequence ID" value="GAX84207.1"/>
    <property type="molecule type" value="Genomic_DNA"/>
</dbReference>
<dbReference type="FunFam" id="3.30.70.1230:FF:000030">
    <property type="entry name" value="Si:ch211-215j19.12"/>
    <property type="match status" value="1"/>
</dbReference>
<dbReference type="PANTHER" id="PTHR11920:SF335">
    <property type="entry name" value="GUANYLATE CYCLASE"/>
    <property type="match status" value="1"/>
</dbReference>
<dbReference type="Pfam" id="PF00211">
    <property type="entry name" value="Guanylate_cyc"/>
    <property type="match status" value="1"/>
</dbReference>
<evidence type="ECO:0000256" key="5">
    <source>
        <dbReference type="ARBA" id="ARBA00023136"/>
    </source>
</evidence>
<comment type="caution">
    <text evidence="8">The sequence shown here is derived from an EMBL/GenBank/DDBJ whole genome shotgun (WGS) entry which is preliminary data.</text>
</comment>
<evidence type="ECO:0000256" key="1">
    <source>
        <dbReference type="ARBA" id="ARBA00004370"/>
    </source>
</evidence>
<evidence type="ECO:0000313" key="9">
    <source>
        <dbReference type="Proteomes" id="UP000232323"/>
    </source>
</evidence>
<dbReference type="Proteomes" id="UP000232323">
    <property type="component" value="Unassembled WGS sequence"/>
</dbReference>
<name>A0A250XMA9_9CHLO</name>
<dbReference type="InterPro" id="IPR001054">
    <property type="entry name" value="A/G_cyclase"/>
</dbReference>
<dbReference type="OrthoDB" id="532905at2759"/>
<dbReference type="InterPro" id="IPR050401">
    <property type="entry name" value="Cyclic_nucleotide_synthase"/>
</dbReference>
<evidence type="ECO:0000259" key="7">
    <source>
        <dbReference type="PROSITE" id="PS50125"/>
    </source>
</evidence>
<dbReference type="GO" id="GO:0004016">
    <property type="term" value="F:adenylate cyclase activity"/>
    <property type="evidence" value="ECO:0007669"/>
    <property type="project" value="TreeGrafter"/>
</dbReference>
<dbReference type="InterPro" id="IPR029787">
    <property type="entry name" value="Nucleotide_cyclase"/>
</dbReference>
<dbReference type="GO" id="GO:0005886">
    <property type="term" value="C:plasma membrane"/>
    <property type="evidence" value="ECO:0007669"/>
    <property type="project" value="TreeGrafter"/>
</dbReference>
<dbReference type="PROSITE" id="PS50125">
    <property type="entry name" value="GUANYLATE_CYCLASE_2"/>
    <property type="match status" value="1"/>
</dbReference>
<keyword evidence="3" id="KW-0547">Nucleotide-binding</keyword>
<dbReference type="GO" id="GO:0001653">
    <property type="term" value="F:peptide receptor activity"/>
    <property type="evidence" value="ECO:0007669"/>
    <property type="project" value="TreeGrafter"/>
</dbReference>
<dbReference type="PANTHER" id="PTHR11920">
    <property type="entry name" value="GUANYLYL CYCLASE"/>
    <property type="match status" value="1"/>
</dbReference>
<sequence length="366" mass="40110">MYCSEDATFSNAGRNISPSENFIAIIAAMYLGSAEYQQVLLDLASAREVLNDVFPASIASQVVLRSIGSTASLYLPPISCPSSPRGPGENLRPASNSRRFAKGIRRPSYSFLFDSSQGITTNLSLEEEKTDMTKESLLMSSSGLEMEVDLNDMQTTAQLHPSVTVLFADIVGFTAMGGQLTPQVVMQFLNSLFSKFDQLSKEMMVYKVETIGDCYMCATGLQHDDPDHARTMVRFALAMQDAANQVLMPTTGMPVKIRVGIHSGSVLSGIVGTLRMRWCLFGDTVNTASRMESTGSPGRIQISSSTYEMICARAEMDQELCLESRGILSIKGKGDMETYFVEKRNEGEGGHEDLIVQKRNTELENC</sequence>
<dbReference type="GO" id="GO:0007168">
    <property type="term" value="P:receptor guanylyl cyclase signaling pathway"/>
    <property type="evidence" value="ECO:0007669"/>
    <property type="project" value="TreeGrafter"/>
</dbReference>
<comment type="subcellular location">
    <subcellularLocation>
        <location evidence="1">Membrane</location>
    </subcellularLocation>
</comment>
<proteinExistence type="predicted"/>
<dbReference type="GO" id="GO:0000166">
    <property type="term" value="F:nucleotide binding"/>
    <property type="evidence" value="ECO:0007669"/>
    <property type="project" value="UniProtKB-KW"/>
</dbReference>
<dbReference type="Gene3D" id="3.30.70.1230">
    <property type="entry name" value="Nucleotide cyclase"/>
    <property type="match status" value="1"/>
</dbReference>